<dbReference type="Proteomes" id="UP001159363">
    <property type="component" value="Chromosome 12"/>
</dbReference>
<dbReference type="InterPro" id="IPR027806">
    <property type="entry name" value="HARBI1_dom"/>
</dbReference>
<keyword evidence="5" id="KW-1185">Reference proteome</keyword>
<evidence type="ECO:0000313" key="5">
    <source>
        <dbReference type="Proteomes" id="UP001159363"/>
    </source>
</evidence>
<accession>A0ABQ9GB45</accession>
<proteinExistence type="predicted"/>
<organism evidence="4 5">
    <name type="scientific">Dryococelus australis</name>
    <dbReference type="NCBI Taxonomy" id="614101"/>
    <lineage>
        <taxon>Eukaryota</taxon>
        <taxon>Metazoa</taxon>
        <taxon>Ecdysozoa</taxon>
        <taxon>Arthropoda</taxon>
        <taxon>Hexapoda</taxon>
        <taxon>Insecta</taxon>
        <taxon>Pterygota</taxon>
        <taxon>Neoptera</taxon>
        <taxon>Polyneoptera</taxon>
        <taxon>Phasmatodea</taxon>
        <taxon>Verophasmatodea</taxon>
        <taxon>Anareolatae</taxon>
        <taxon>Phasmatidae</taxon>
        <taxon>Eurycanthinae</taxon>
        <taxon>Dryococelus</taxon>
    </lineage>
</organism>
<evidence type="ECO:0000256" key="2">
    <source>
        <dbReference type="ARBA" id="ARBA00022723"/>
    </source>
</evidence>
<dbReference type="EMBL" id="JARBHB010000013">
    <property type="protein sequence ID" value="KAJ8869640.1"/>
    <property type="molecule type" value="Genomic_DNA"/>
</dbReference>
<comment type="cofactor">
    <cofactor evidence="1">
        <name>a divalent metal cation</name>
        <dbReference type="ChEBI" id="CHEBI:60240"/>
    </cofactor>
</comment>
<name>A0ABQ9GB45_9NEOP</name>
<reference evidence="4 5" key="1">
    <citation type="submission" date="2023-02" db="EMBL/GenBank/DDBJ databases">
        <title>LHISI_Scaffold_Assembly.</title>
        <authorList>
            <person name="Stuart O.P."/>
            <person name="Cleave R."/>
            <person name="Magrath M.J.L."/>
            <person name="Mikheyev A.S."/>
        </authorList>
    </citation>
    <scope>NUCLEOTIDE SEQUENCE [LARGE SCALE GENOMIC DNA]</scope>
    <source>
        <strain evidence="4">Daus_M_001</strain>
        <tissue evidence="4">Leg muscle</tissue>
    </source>
</reference>
<evidence type="ECO:0000313" key="4">
    <source>
        <dbReference type="EMBL" id="KAJ8869640.1"/>
    </source>
</evidence>
<gene>
    <name evidence="4" type="ORF">PR048_028633</name>
</gene>
<dbReference type="Pfam" id="PF13359">
    <property type="entry name" value="DDE_Tnp_4"/>
    <property type="match status" value="1"/>
</dbReference>
<evidence type="ECO:0000259" key="3">
    <source>
        <dbReference type="Pfam" id="PF13359"/>
    </source>
</evidence>
<feature type="domain" description="DDE Tnp4" evidence="3">
    <location>
        <begin position="14"/>
        <end position="65"/>
    </location>
</feature>
<sequence length="120" mass="13645">MKPLLFPPTCKGHTKTYNYRLSRARRYIEWSFGILTSKWRVLHRALNINVNDAATLVKACCALHNFVRERDGVDFDCNLSIIGLEEGGVLIQPANIRSALTIRKVCAVLFLRRRIFAVAA</sequence>
<comment type="caution">
    <text evidence="4">The sequence shown here is derived from an EMBL/GenBank/DDBJ whole genome shotgun (WGS) entry which is preliminary data.</text>
</comment>
<evidence type="ECO:0000256" key="1">
    <source>
        <dbReference type="ARBA" id="ARBA00001968"/>
    </source>
</evidence>
<protein>
    <recommendedName>
        <fullName evidence="3">DDE Tnp4 domain-containing protein</fullName>
    </recommendedName>
</protein>
<keyword evidence="2" id="KW-0479">Metal-binding</keyword>